<dbReference type="Proteomes" id="UP000017559">
    <property type="component" value="Unassembled WGS sequence"/>
</dbReference>
<gene>
    <name evidence="4" type="ORF">Moror_2880</name>
</gene>
<dbReference type="EMBL" id="AWSO01000361">
    <property type="protein sequence ID" value="ESK91251.1"/>
    <property type="molecule type" value="Genomic_DNA"/>
</dbReference>
<dbReference type="Pfam" id="PF00076">
    <property type="entry name" value="RRM_1"/>
    <property type="match status" value="1"/>
</dbReference>
<dbReference type="PANTHER" id="PTHR32343:SF10">
    <property type="entry name" value="RNA-BINDING REGION RNP-1 DOMAIN-CONTAINING PROTEIN"/>
    <property type="match status" value="1"/>
</dbReference>
<feature type="compositionally biased region" description="Polar residues" evidence="2">
    <location>
        <begin position="229"/>
        <end position="247"/>
    </location>
</feature>
<keyword evidence="1" id="KW-0694">RNA-binding</keyword>
<feature type="region of interest" description="Disordered" evidence="2">
    <location>
        <begin position="73"/>
        <end position="92"/>
    </location>
</feature>
<feature type="domain" description="RRM" evidence="3">
    <location>
        <begin position="3"/>
        <end position="72"/>
    </location>
</feature>
<reference evidence="4 5" key="1">
    <citation type="journal article" date="2014" name="BMC Genomics">
        <title>Genome and secretome analysis of the hemibiotrophic fungal pathogen, Moniliophthora roreri, which causes frosty pod rot disease of cacao: mechanisms of the biotrophic and necrotrophic phases.</title>
        <authorList>
            <person name="Meinhardt L.W."/>
            <person name="Costa G.G.L."/>
            <person name="Thomazella D.P.T."/>
            <person name="Teixeira P.J.P.L."/>
            <person name="Carazzolle M.F."/>
            <person name="Schuster S.C."/>
            <person name="Carlson J.E."/>
            <person name="Guiltinan M.J."/>
            <person name="Mieczkowski P."/>
            <person name="Farmer A."/>
            <person name="Ramaraj T."/>
            <person name="Crozier J."/>
            <person name="Davis R.E."/>
            <person name="Shao J."/>
            <person name="Melnick R.L."/>
            <person name="Pereira G.A.G."/>
            <person name="Bailey B.A."/>
        </authorList>
    </citation>
    <scope>NUCLEOTIDE SEQUENCE [LARGE SCALE GENOMIC DNA]</scope>
    <source>
        <strain evidence="4 5">MCA 2997</strain>
    </source>
</reference>
<sequence>MSSPVHVSGISPQTTEDHLRDFFTFCGKILSIEHKGTEATIVFEKASAANTALMLNGGTLDGATLTVTSEVTHEDEAHKEDHHNEPISQSDKPRAGIAAEYLAKGYKLSDNILQRAIELDQKRGISQRFLSYIQSIDTSLGARALGPEKTISGKVQETVNAATQQAKTIDEQKGISKTAGDYYSKALTSPWGQTVLKYYTTTSKQVLDIHEEAKRIAAHRDTPAGAPETQGSGEAPNPTTQAAPTVV</sequence>
<dbReference type="InterPro" id="IPR035979">
    <property type="entry name" value="RBD_domain_sf"/>
</dbReference>
<evidence type="ECO:0000313" key="5">
    <source>
        <dbReference type="Proteomes" id="UP000017559"/>
    </source>
</evidence>
<name>V2XEJ8_MONRO</name>
<dbReference type="Gene3D" id="3.30.70.330">
    <property type="match status" value="1"/>
</dbReference>
<comment type="caution">
    <text evidence="4">The sequence shown here is derived from an EMBL/GenBank/DDBJ whole genome shotgun (WGS) entry which is preliminary data.</text>
</comment>
<evidence type="ECO:0000256" key="2">
    <source>
        <dbReference type="SAM" id="MobiDB-lite"/>
    </source>
</evidence>
<keyword evidence="5" id="KW-1185">Reference proteome</keyword>
<organism evidence="4 5">
    <name type="scientific">Moniliophthora roreri (strain MCA 2997)</name>
    <name type="common">Cocoa frosty pod rot fungus</name>
    <name type="synonym">Crinipellis roreri</name>
    <dbReference type="NCBI Taxonomy" id="1381753"/>
    <lineage>
        <taxon>Eukaryota</taxon>
        <taxon>Fungi</taxon>
        <taxon>Dikarya</taxon>
        <taxon>Basidiomycota</taxon>
        <taxon>Agaricomycotina</taxon>
        <taxon>Agaricomycetes</taxon>
        <taxon>Agaricomycetidae</taxon>
        <taxon>Agaricales</taxon>
        <taxon>Marasmiineae</taxon>
        <taxon>Marasmiaceae</taxon>
        <taxon>Moniliophthora</taxon>
    </lineage>
</organism>
<dbReference type="InterPro" id="IPR000504">
    <property type="entry name" value="RRM_dom"/>
</dbReference>
<dbReference type="SUPFAM" id="SSF54928">
    <property type="entry name" value="RNA-binding domain, RBD"/>
    <property type="match status" value="1"/>
</dbReference>
<evidence type="ECO:0000259" key="3">
    <source>
        <dbReference type="PROSITE" id="PS50102"/>
    </source>
</evidence>
<dbReference type="PANTHER" id="PTHR32343">
    <property type="entry name" value="SERINE/ARGININE-RICH SPLICING FACTOR"/>
    <property type="match status" value="1"/>
</dbReference>
<dbReference type="PROSITE" id="PS50102">
    <property type="entry name" value="RRM"/>
    <property type="match status" value="1"/>
</dbReference>
<evidence type="ECO:0000256" key="1">
    <source>
        <dbReference type="PROSITE-ProRule" id="PRU00176"/>
    </source>
</evidence>
<dbReference type="OrthoDB" id="7763451at2759"/>
<dbReference type="STRING" id="1381753.V2XEJ8"/>
<proteinExistence type="predicted"/>
<dbReference type="SMART" id="SM00360">
    <property type="entry name" value="RRM"/>
    <property type="match status" value="1"/>
</dbReference>
<dbReference type="AlphaFoldDB" id="V2XEJ8"/>
<dbReference type="HOGENOM" id="CLU_074138_1_0_1"/>
<accession>V2XEJ8</accession>
<dbReference type="KEGG" id="mrr:Moror_2880"/>
<dbReference type="GO" id="GO:0003723">
    <property type="term" value="F:RNA binding"/>
    <property type="evidence" value="ECO:0007669"/>
    <property type="project" value="UniProtKB-UniRule"/>
</dbReference>
<dbReference type="InterPro" id="IPR012677">
    <property type="entry name" value="Nucleotide-bd_a/b_plait_sf"/>
</dbReference>
<evidence type="ECO:0000313" key="4">
    <source>
        <dbReference type="EMBL" id="ESK91251.1"/>
    </source>
</evidence>
<protein>
    <submittedName>
        <fullName evidence="4">Protein vip1</fullName>
    </submittedName>
</protein>
<feature type="compositionally biased region" description="Basic and acidic residues" evidence="2">
    <location>
        <begin position="73"/>
        <end position="85"/>
    </location>
</feature>
<feature type="region of interest" description="Disordered" evidence="2">
    <location>
        <begin position="220"/>
        <end position="247"/>
    </location>
</feature>